<keyword evidence="2" id="KW-1185">Reference proteome</keyword>
<evidence type="ECO:0000313" key="1">
    <source>
        <dbReference type="EMBL" id="CAG8638336.1"/>
    </source>
</evidence>
<reference evidence="1" key="1">
    <citation type="submission" date="2021-06" db="EMBL/GenBank/DDBJ databases">
        <authorList>
            <person name="Kallberg Y."/>
            <person name="Tangrot J."/>
            <person name="Rosling A."/>
        </authorList>
    </citation>
    <scope>NUCLEOTIDE SEQUENCE</scope>
    <source>
        <strain evidence="1">MA453B</strain>
    </source>
</reference>
<gene>
    <name evidence="1" type="ORF">DERYTH_LOCUS9514</name>
</gene>
<dbReference type="AlphaFoldDB" id="A0A9N9DFJ6"/>
<dbReference type="EMBL" id="CAJVPY010005229">
    <property type="protein sequence ID" value="CAG8638336.1"/>
    <property type="molecule type" value="Genomic_DNA"/>
</dbReference>
<organism evidence="1 2">
    <name type="scientific">Dentiscutata erythropus</name>
    <dbReference type="NCBI Taxonomy" id="1348616"/>
    <lineage>
        <taxon>Eukaryota</taxon>
        <taxon>Fungi</taxon>
        <taxon>Fungi incertae sedis</taxon>
        <taxon>Mucoromycota</taxon>
        <taxon>Glomeromycotina</taxon>
        <taxon>Glomeromycetes</taxon>
        <taxon>Diversisporales</taxon>
        <taxon>Gigasporaceae</taxon>
        <taxon>Dentiscutata</taxon>
    </lineage>
</organism>
<proteinExistence type="predicted"/>
<name>A0A9N9DFJ6_9GLOM</name>
<sequence>MDVKWFWNHEVIALSSLLLSPCKISATNNTSLLIRYFQRHNPESKKLETL</sequence>
<protein>
    <submittedName>
        <fullName evidence="1">27555_t:CDS:1</fullName>
    </submittedName>
</protein>
<evidence type="ECO:0000313" key="2">
    <source>
        <dbReference type="Proteomes" id="UP000789405"/>
    </source>
</evidence>
<accession>A0A9N9DFJ6</accession>
<dbReference type="Proteomes" id="UP000789405">
    <property type="component" value="Unassembled WGS sequence"/>
</dbReference>
<comment type="caution">
    <text evidence="1">The sequence shown here is derived from an EMBL/GenBank/DDBJ whole genome shotgun (WGS) entry which is preliminary data.</text>
</comment>